<dbReference type="SUPFAM" id="SSF52540">
    <property type="entry name" value="P-loop containing nucleoside triphosphate hydrolases"/>
    <property type="match status" value="1"/>
</dbReference>
<feature type="domain" description="NACHT" evidence="1">
    <location>
        <begin position="108"/>
        <end position="265"/>
    </location>
</feature>
<accession>A0A9P6UI14</accession>
<dbReference type="Gene3D" id="3.40.50.300">
    <property type="entry name" value="P-loop containing nucleotide triphosphate hydrolases"/>
    <property type="match status" value="1"/>
</dbReference>
<dbReference type="EMBL" id="JAAAIN010001326">
    <property type="protein sequence ID" value="KAG0304240.1"/>
    <property type="molecule type" value="Genomic_DNA"/>
</dbReference>
<proteinExistence type="predicted"/>
<evidence type="ECO:0000313" key="3">
    <source>
        <dbReference type="Proteomes" id="UP000823405"/>
    </source>
</evidence>
<dbReference type="Proteomes" id="UP000823405">
    <property type="component" value="Unassembled WGS sequence"/>
</dbReference>
<evidence type="ECO:0000259" key="1">
    <source>
        <dbReference type="Pfam" id="PF05729"/>
    </source>
</evidence>
<dbReference type="OrthoDB" id="2443807at2759"/>
<evidence type="ECO:0000313" key="2">
    <source>
        <dbReference type="EMBL" id="KAG0304240.1"/>
    </source>
</evidence>
<name>A0A9P6UI14_9FUNG</name>
<sequence>MSSSSSNISTAIGGEQFSIAEFSALFSGSLSSSSFFIPLPATSSQLDRAPCPPNLEDIVSVLRMQRLADYKQAVYIPPSAKPSLQVKDGTVFPLMEKVQDFLAGDGQVMLVLGDSGAGKSSFNRHLEHQLWQKYKADGPIPLFINLPALDRPDKELVTEHLRRLDFPDELIWAMKQTRRFVLICDGYDESQLTCNLHTTNLLNQSGQWKAKLVVTCRTQYLGQDYQDQFVPKVAHQYHRIDNLLHTAVITPFSKDQLEEYVEGYIPLEPRTWFKEDYMGKLTAIPGLMELVKNP</sequence>
<keyword evidence="3" id="KW-1185">Reference proteome</keyword>
<feature type="non-terminal residue" evidence="2">
    <location>
        <position position="294"/>
    </location>
</feature>
<gene>
    <name evidence="2" type="primary">WDR31_3</name>
    <name evidence="2" type="ORF">BGZ97_001570</name>
</gene>
<dbReference type="InterPro" id="IPR007111">
    <property type="entry name" value="NACHT_NTPase"/>
</dbReference>
<dbReference type="InterPro" id="IPR027417">
    <property type="entry name" value="P-loop_NTPase"/>
</dbReference>
<comment type="caution">
    <text evidence="2">The sequence shown here is derived from an EMBL/GenBank/DDBJ whole genome shotgun (WGS) entry which is preliminary data.</text>
</comment>
<organism evidence="2 3">
    <name type="scientific">Linnemannia gamsii</name>
    <dbReference type="NCBI Taxonomy" id="64522"/>
    <lineage>
        <taxon>Eukaryota</taxon>
        <taxon>Fungi</taxon>
        <taxon>Fungi incertae sedis</taxon>
        <taxon>Mucoromycota</taxon>
        <taxon>Mortierellomycotina</taxon>
        <taxon>Mortierellomycetes</taxon>
        <taxon>Mortierellales</taxon>
        <taxon>Mortierellaceae</taxon>
        <taxon>Linnemannia</taxon>
    </lineage>
</organism>
<dbReference type="Pfam" id="PF05729">
    <property type="entry name" value="NACHT"/>
    <property type="match status" value="1"/>
</dbReference>
<protein>
    <submittedName>
        <fullName evidence="2">WD_REPEATS_REGION domain-containing protein</fullName>
    </submittedName>
</protein>
<reference evidence="2" key="1">
    <citation type="journal article" date="2020" name="Fungal Divers.">
        <title>Resolving the Mortierellaceae phylogeny through synthesis of multi-gene phylogenetics and phylogenomics.</title>
        <authorList>
            <person name="Vandepol N."/>
            <person name="Liber J."/>
            <person name="Desiro A."/>
            <person name="Na H."/>
            <person name="Kennedy M."/>
            <person name="Barry K."/>
            <person name="Grigoriev I.V."/>
            <person name="Miller A.N."/>
            <person name="O'Donnell K."/>
            <person name="Stajich J.E."/>
            <person name="Bonito G."/>
        </authorList>
    </citation>
    <scope>NUCLEOTIDE SEQUENCE</scope>
    <source>
        <strain evidence="2">NVP60</strain>
    </source>
</reference>
<dbReference type="AlphaFoldDB" id="A0A9P6UI14"/>